<sequence length="508" mass="55461">MSKIFKASILLTFFFAGNKLVALVRQALIANQFGFGAEIDAFNVANNLPDLVLSLFSGGALAMAFIPIFAEYFEEYGKKPSWKLFSKTANILFVVTAVVSVIFSIVARPVVESKFGISPGFPADKQDLVISLMRINFIALMIFSVSGLVTASLQAHKHFFLTALAPIFYNLGVIIGVVFFAPSSGYVIAGFTLPALGLGVHGLVYGTILGALFHLVIQVPGLLKYEFKWTPVIDFRDEGIKKVLRLTGPRVATVFFIQLIFIARDNIASYLPQGSVTALTYGYFIQQVPETLIATAIATALLPTISTLASGKKNEEFARAVNGAIRFLFASTLGITVLLSITLLGFVELFFDFTAAENELIVWVTRGYLFGLLSQAVLEVVIRAFYARQNAKLPLFATFIRAAVFLLIAYYFSSLAGAFGLAIADTIAVTVEVVILLFLLYRIMPTILLVNDTLIRTVLGCVVGAGVLMSGISFLPFTPLINMITALTLASLIYLFFVKKEIKMLMRL</sequence>
<evidence type="ECO:0000256" key="3">
    <source>
        <dbReference type="ARBA" id="ARBA00022692"/>
    </source>
</evidence>
<feature type="transmembrane region" description="Helical" evidence="8">
    <location>
        <begin position="367"/>
        <end position="386"/>
    </location>
</feature>
<keyword evidence="6 8" id="KW-1133">Transmembrane helix</keyword>
<evidence type="ECO:0000313" key="9">
    <source>
        <dbReference type="EMBL" id="OGK46348.1"/>
    </source>
</evidence>
<feature type="transmembrane region" description="Helical" evidence="8">
    <location>
        <begin position="453"/>
        <end position="474"/>
    </location>
</feature>
<feature type="transmembrane region" description="Helical" evidence="8">
    <location>
        <begin position="292"/>
        <end position="311"/>
    </location>
</feature>
<keyword evidence="3 8" id="KW-0812">Transmembrane</keyword>
<name>A0A1F7ISL6_9BACT</name>
<evidence type="ECO:0000256" key="6">
    <source>
        <dbReference type="ARBA" id="ARBA00022989"/>
    </source>
</evidence>
<evidence type="ECO:0000256" key="7">
    <source>
        <dbReference type="ARBA" id="ARBA00023136"/>
    </source>
</evidence>
<dbReference type="PRINTS" id="PR01806">
    <property type="entry name" value="VIRFACTRMVIN"/>
</dbReference>
<keyword evidence="4" id="KW-0133">Cell shape</keyword>
<dbReference type="GO" id="GO:0005886">
    <property type="term" value="C:plasma membrane"/>
    <property type="evidence" value="ECO:0007669"/>
    <property type="project" value="UniProtKB-SubCell"/>
</dbReference>
<feature type="transmembrane region" description="Helical" evidence="8">
    <location>
        <begin position="243"/>
        <end position="263"/>
    </location>
</feature>
<keyword evidence="7 8" id="KW-0472">Membrane</keyword>
<proteinExistence type="predicted"/>
<dbReference type="PANTHER" id="PTHR47019:SF1">
    <property type="entry name" value="LIPID II FLIPPASE MURJ"/>
    <property type="match status" value="1"/>
</dbReference>
<dbReference type="GO" id="GO:0009252">
    <property type="term" value="P:peptidoglycan biosynthetic process"/>
    <property type="evidence" value="ECO:0007669"/>
    <property type="project" value="UniProtKB-KW"/>
</dbReference>
<keyword evidence="5" id="KW-0573">Peptidoglycan synthesis</keyword>
<evidence type="ECO:0000313" key="10">
    <source>
        <dbReference type="Proteomes" id="UP000177141"/>
    </source>
</evidence>
<feature type="transmembrane region" description="Helical" evidence="8">
    <location>
        <begin position="393"/>
        <end position="412"/>
    </location>
</feature>
<evidence type="ECO:0000256" key="5">
    <source>
        <dbReference type="ARBA" id="ARBA00022984"/>
    </source>
</evidence>
<dbReference type="PANTHER" id="PTHR47019">
    <property type="entry name" value="LIPID II FLIPPASE MURJ"/>
    <property type="match status" value="1"/>
</dbReference>
<feature type="transmembrane region" description="Helical" evidence="8">
    <location>
        <begin position="202"/>
        <end position="223"/>
    </location>
</feature>
<protein>
    <submittedName>
        <fullName evidence="9">Murein biosynthesis integral membrane protein MurJ</fullName>
    </submittedName>
</protein>
<dbReference type="STRING" id="1802061.A3A93_03165"/>
<evidence type="ECO:0000256" key="2">
    <source>
        <dbReference type="ARBA" id="ARBA00022475"/>
    </source>
</evidence>
<dbReference type="Pfam" id="PF03023">
    <property type="entry name" value="MurJ"/>
    <property type="match status" value="1"/>
</dbReference>
<gene>
    <name evidence="9" type="ORF">A3A93_03165</name>
</gene>
<feature type="transmembrane region" description="Helical" evidence="8">
    <location>
        <begin position="480"/>
        <end position="498"/>
    </location>
</feature>
<dbReference type="GO" id="GO:0034204">
    <property type="term" value="P:lipid translocation"/>
    <property type="evidence" value="ECO:0007669"/>
    <property type="project" value="TreeGrafter"/>
</dbReference>
<comment type="caution">
    <text evidence="9">The sequence shown here is derived from an EMBL/GenBank/DDBJ whole genome shotgun (WGS) entry which is preliminary data.</text>
</comment>
<evidence type="ECO:0000256" key="1">
    <source>
        <dbReference type="ARBA" id="ARBA00004651"/>
    </source>
</evidence>
<reference evidence="9 10" key="1">
    <citation type="journal article" date="2016" name="Nat. Commun.">
        <title>Thousands of microbial genomes shed light on interconnected biogeochemical processes in an aquifer system.</title>
        <authorList>
            <person name="Anantharaman K."/>
            <person name="Brown C.T."/>
            <person name="Hug L.A."/>
            <person name="Sharon I."/>
            <person name="Castelle C.J."/>
            <person name="Probst A.J."/>
            <person name="Thomas B.C."/>
            <person name="Singh A."/>
            <person name="Wilkins M.J."/>
            <person name="Karaoz U."/>
            <person name="Brodie E.L."/>
            <person name="Williams K.H."/>
            <person name="Hubbard S.S."/>
            <person name="Banfield J.F."/>
        </authorList>
    </citation>
    <scope>NUCLEOTIDE SEQUENCE [LARGE SCALE GENOMIC DNA]</scope>
</reference>
<dbReference type="EMBL" id="MGAL01000043">
    <property type="protein sequence ID" value="OGK46348.1"/>
    <property type="molecule type" value="Genomic_DNA"/>
</dbReference>
<organism evidence="9 10">
    <name type="scientific">Candidatus Roizmanbacteria bacterium RIFCSPLOWO2_01_FULL_38_12</name>
    <dbReference type="NCBI Taxonomy" id="1802061"/>
    <lineage>
        <taxon>Bacteria</taxon>
        <taxon>Candidatus Roizmaniibacteriota</taxon>
    </lineage>
</organism>
<keyword evidence="2" id="KW-1003">Cell membrane</keyword>
<dbReference type="NCBIfam" id="TIGR01695">
    <property type="entry name" value="murJ_mviN"/>
    <property type="match status" value="1"/>
</dbReference>
<feature type="transmembrane region" description="Helical" evidence="8">
    <location>
        <begin position="160"/>
        <end position="182"/>
    </location>
</feature>
<feature type="transmembrane region" description="Helical" evidence="8">
    <location>
        <begin position="418"/>
        <end position="441"/>
    </location>
</feature>
<dbReference type="AlphaFoldDB" id="A0A1F7ISL6"/>
<accession>A0A1F7ISL6</accession>
<feature type="transmembrane region" description="Helical" evidence="8">
    <location>
        <begin position="51"/>
        <end position="70"/>
    </location>
</feature>
<feature type="transmembrane region" description="Helical" evidence="8">
    <location>
        <begin position="91"/>
        <end position="111"/>
    </location>
</feature>
<feature type="transmembrane region" description="Helical" evidence="8">
    <location>
        <begin position="323"/>
        <end position="347"/>
    </location>
</feature>
<evidence type="ECO:0000256" key="8">
    <source>
        <dbReference type="SAM" id="Phobius"/>
    </source>
</evidence>
<dbReference type="InterPro" id="IPR051050">
    <property type="entry name" value="Lipid_II_flippase_MurJ/MviN"/>
</dbReference>
<dbReference type="Proteomes" id="UP000177141">
    <property type="component" value="Unassembled WGS sequence"/>
</dbReference>
<dbReference type="GO" id="GO:0015648">
    <property type="term" value="F:lipid-linked peptidoglycan transporter activity"/>
    <property type="evidence" value="ECO:0007669"/>
    <property type="project" value="TreeGrafter"/>
</dbReference>
<dbReference type="CDD" id="cd13123">
    <property type="entry name" value="MATE_MurJ_like"/>
    <property type="match status" value="1"/>
</dbReference>
<dbReference type="InterPro" id="IPR004268">
    <property type="entry name" value="MurJ"/>
</dbReference>
<feature type="transmembrane region" description="Helical" evidence="8">
    <location>
        <begin position="131"/>
        <end position="153"/>
    </location>
</feature>
<comment type="subcellular location">
    <subcellularLocation>
        <location evidence="1">Cell membrane</location>
        <topology evidence="1">Multi-pass membrane protein</topology>
    </subcellularLocation>
</comment>
<dbReference type="GO" id="GO:0008360">
    <property type="term" value="P:regulation of cell shape"/>
    <property type="evidence" value="ECO:0007669"/>
    <property type="project" value="UniProtKB-KW"/>
</dbReference>
<evidence type="ECO:0000256" key="4">
    <source>
        <dbReference type="ARBA" id="ARBA00022960"/>
    </source>
</evidence>